<dbReference type="AlphaFoldDB" id="A0A839N532"/>
<organism evidence="1 2">
    <name type="scientific">Flexivirga oryzae</name>
    <dbReference type="NCBI Taxonomy" id="1794944"/>
    <lineage>
        <taxon>Bacteria</taxon>
        <taxon>Bacillati</taxon>
        <taxon>Actinomycetota</taxon>
        <taxon>Actinomycetes</taxon>
        <taxon>Micrococcales</taxon>
        <taxon>Dermacoccaceae</taxon>
        <taxon>Flexivirga</taxon>
    </lineage>
</organism>
<dbReference type="Proteomes" id="UP000559182">
    <property type="component" value="Unassembled WGS sequence"/>
</dbReference>
<sequence>MTHLQPVSEFGDSRDMPRRACTKCLHALPQEFDDCDALILAVAGLNRAGKTYFLGSSLNGATRFDGLADYGVELFEPLEETASTLHKNYYQPMFRRSEQLLVTPVMDHVIRPPLMFRVKLTGQRPFLLFTHDISGETLMSNQTRQVTASFLRRASAMIFIADPLDIERIEWNLDPDEVEEAGGGDRDLNQTALLEALLSELPRPGGGKTPHLAIALSKSDLIERAAGRKYLFSDAPGPRAWRDDIRAIDGEVRQLLADMNERKLLRLADGYPRTSFHAMSVLGRESDRAARHGRPAPLRVMDPLATVLEAMRPMIPAE</sequence>
<reference evidence="1 2" key="1">
    <citation type="submission" date="2020-08" db="EMBL/GenBank/DDBJ databases">
        <title>Sequencing the genomes of 1000 actinobacteria strains.</title>
        <authorList>
            <person name="Klenk H.-P."/>
        </authorList>
    </citation>
    <scope>NUCLEOTIDE SEQUENCE [LARGE SCALE GENOMIC DNA]</scope>
    <source>
        <strain evidence="1 2">DSM 105369</strain>
    </source>
</reference>
<gene>
    <name evidence="1" type="ORF">FHU39_001117</name>
</gene>
<proteinExistence type="predicted"/>
<evidence type="ECO:0000313" key="1">
    <source>
        <dbReference type="EMBL" id="MBB2891133.1"/>
    </source>
</evidence>
<name>A0A839N532_9MICO</name>
<keyword evidence="2" id="KW-1185">Reference proteome</keyword>
<comment type="caution">
    <text evidence="1">The sequence shown here is derived from an EMBL/GenBank/DDBJ whole genome shotgun (WGS) entry which is preliminary data.</text>
</comment>
<dbReference type="RefSeq" id="WP_183319439.1">
    <property type="nucleotide sequence ID" value="NZ_JACHVQ010000001.1"/>
</dbReference>
<evidence type="ECO:0000313" key="2">
    <source>
        <dbReference type="Proteomes" id="UP000559182"/>
    </source>
</evidence>
<protein>
    <submittedName>
        <fullName evidence="1">Uncharacterized protein</fullName>
    </submittedName>
</protein>
<accession>A0A839N532</accession>
<dbReference type="EMBL" id="JACHVQ010000001">
    <property type="protein sequence ID" value="MBB2891133.1"/>
    <property type="molecule type" value="Genomic_DNA"/>
</dbReference>